<evidence type="ECO:0000256" key="2">
    <source>
        <dbReference type="ARBA" id="ARBA00011881"/>
    </source>
</evidence>
<dbReference type="InterPro" id="IPR003703">
    <property type="entry name" value="Acyl_CoA_thio"/>
</dbReference>
<dbReference type="RefSeq" id="WP_167740183.1">
    <property type="nucleotide sequence ID" value="NZ_WQLV01000001.1"/>
</dbReference>
<dbReference type="GO" id="GO:0006637">
    <property type="term" value="P:acyl-CoA metabolic process"/>
    <property type="evidence" value="ECO:0007669"/>
    <property type="project" value="InterPro"/>
</dbReference>
<evidence type="ECO:0000259" key="11">
    <source>
        <dbReference type="Pfam" id="PF13622"/>
    </source>
</evidence>
<keyword evidence="3" id="KW-0378">Hydrolase</keyword>
<dbReference type="GO" id="GO:0047617">
    <property type="term" value="F:fatty acyl-CoA hydrolase activity"/>
    <property type="evidence" value="ECO:0007669"/>
    <property type="project" value="UniProtKB-EC"/>
</dbReference>
<evidence type="ECO:0000256" key="3">
    <source>
        <dbReference type="ARBA" id="ARBA00022801"/>
    </source>
</evidence>
<evidence type="ECO:0000256" key="1">
    <source>
        <dbReference type="ARBA" id="ARBA00006538"/>
    </source>
</evidence>
<protein>
    <recommendedName>
        <fullName evidence="7">Acyl-CoA thioesterase 2</fullName>
        <ecNumber evidence="5">3.1.2.20</ecNumber>
    </recommendedName>
    <alternativeName>
        <fullName evidence="8">Thioesterase II</fullName>
    </alternativeName>
</protein>
<comment type="similarity">
    <text evidence="1">Belongs to the C/M/P thioester hydrolase family.</text>
</comment>
<dbReference type="Pfam" id="PF13622">
    <property type="entry name" value="4HBT_3"/>
    <property type="match status" value="1"/>
</dbReference>
<name>A0A6L6WD41_9RHOB</name>
<keyword evidence="13" id="KW-1185">Reference proteome</keyword>
<evidence type="ECO:0000256" key="5">
    <source>
        <dbReference type="ARBA" id="ARBA00038894"/>
    </source>
</evidence>
<evidence type="ECO:0000256" key="4">
    <source>
        <dbReference type="ARBA" id="ARBA00023098"/>
    </source>
</evidence>
<dbReference type="SUPFAM" id="SSF54637">
    <property type="entry name" value="Thioesterase/thiol ester dehydrase-isomerase"/>
    <property type="match status" value="2"/>
</dbReference>
<sequence>MTDAALILLNLLDLERLDRNLYRGIGSGGETPTRIYGGQVIAQALAAAYATVPDRLCHSLHAYFIRAGDPSLPVIYEVDPSRDGGSFTTRRVVAMQNGKQILNLAASFHISESGWQHQHSIPNVPEPDQLVSRAEQHSQHAHRIESSQRTEFTRERPFEIREVDPRDPLNPVETSDINHMWIRMEAAKGANPQLQHILMAYASDFGLLGSALRPHGLTWYRPEAMTASLDHTMWFHAPVHFENWHLYSMDSPFAGGGRGFNRGSIYTQDGQLVASVAQEGLMRPLRS</sequence>
<dbReference type="AlphaFoldDB" id="A0A6L6WD41"/>
<evidence type="ECO:0000313" key="12">
    <source>
        <dbReference type="EMBL" id="MVO14505.1"/>
    </source>
</evidence>
<dbReference type="GO" id="GO:0009062">
    <property type="term" value="P:fatty acid catabolic process"/>
    <property type="evidence" value="ECO:0007669"/>
    <property type="project" value="TreeGrafter"/>
</dbReference>
<dbReference type="InterPro" id="IPR049449">
    <property type="entry name" value="TesB_ACOT8-like_N"/>
</dbReference>
<dbReference type="PANTHER" id="PTHR11066">
    <property type="entry name" value="ACYL-COA THIOESTERASE"/>
    <property type="match status" value="1"/>
</dbReference>
<evidence type="ECO:0000256" key="9">
    <source>
        <dbReference type="SAM" id="MobiDB-lite"/>
    </source>
</evidence>
<dbReference type="CDD" id="cd03444">
    <property type="entry name" value="Thioesterase_II_repeat1"/>
    <property type="match status" value="1"/>
</dbReference>
<reference evidence="12 13" key="1">
    <citation type="submission" date="2019-12" db="EMBL/GenBank/DDBJ databases">
        <authorList>
            <person name="Zhang Y.-J."/>
        </authorList>
    </citation>
    <scope>NUCLEOTIDE SEQUENCE [LARGE SCALE GENOMIC DNA]</scope>
    <source>
        <strain evidence="12 13">CY05</strain>
    </source>
</reference>
<comment type="subunit">
    <text evidence="2">Homotetramer.</text>
</comment>
<gene>
    <name evidence="12" type="ORF">GO984_01660</name>
</gene>
<dbReference type="Proteomes" id="UP000478892">
    <property type="component" value="Unassembled WGS sequence"/>
</dbReference>
<dbReference type="Pfam" id="PF02551">
    <property type="entry name" value="Acyl_CoA_thio"/>
    <property type="match status" value="1"/>
</dbReference>
<dbReference type="PANTHER" id="PTHR11066:SF34">
    <property type="entry name" value="ACYL-COENZYME A THIOESTERASE 8"/>
    <property type="match status" value="1"/>
</dbReference>
<feature type="compositionally biased region" description="Basic and acidic residues" evidence="9">
    <location>
        <begin position="135"/>
        <end position="167"/>
    </location>
</feature>
<dbReference type="EC" id="3.1.2.20" evidence="5"/>
<organism evidence="12 13">
    <name type="scientific">Parasedimentitalea huanghaiensis</name>
    <dbReference type="NCBI Taxonomy" id="2682100"/>
    <lineage>
        <taxon>Bacteria</taxon>
        <taxon>Pseudomonadati</taxon>
        <taxon>Pseudomonadota</taxon>
        <taxon>Alphaproteobacteria</taxon>
        <taxon>Rhodobacterales</taxon>
        <taxon>Paracoccaceae</taxon>
        <taxon>Parasedimentitalea</taxon>
    </lineage>
</organism>
<dbReference type="InterPro" id="IPR029069">
    <property type="entry name" value="HotDog_dom_sf"/>
</dbReference>
<evidence type="ECO:0000256" key="8">
    <source>
        <dbReference type="ARBA" id="ARBA00079653"/>
    </source>
</evidence>
<dbReference type="InterPro" id="IPR025652">
    <property type="entry name" value="TesB_C"/>
</dbReference>
<comment type="caution">
    <text evidence="12">The sequence shown here is derived from an EMBL/GenBank/DDBJ whole genome shotgun (WGS) entry which is preliminary data.</text>
</comment>
<dbReference type="GO" id="GO:0005829">
    <property type="term" value="C:cytosol"/>
    <property type="evidence" value="ECO:0007669"/>
    <property type="project" value="TreeGrafter"/>
</dbReference>
<accession>A0A6L6WD41</accession>
<dbReference type="FunFam" id="2.40.160.210:FF:000001">
    <property type="entry name" value="Acyl-CoA thioesterase II"/>
    <property type="match status" value="1"/>
</dbReference>
<dbReference type="Gene3D" id="2.40.160.210">
    <property type="entry name" value="Acyl-CoA thioesterase, double hotdog domain"/>
    <property type="match status" value="1"/>
</dbReference>
<evidence type="ECO:0000313" key="13">
    <source>
        <dbReference type="Proteomes" id="UP000478892"/>
    </source>
</evidence>
<dbReference type="EMBL" id="WQLV01000001">
    <property type="protein sequence ID" value="MVO14505.1"/>
    <property type="molecule type" value="Genomic_DNA"/>
</dbReference>
<feature type="domain" description="Acyl-CoA thioesterase 2 C-terminal" evidence="10">
    <location>
        <begin position="149"/>
        <end position="281"/>
    </location>
</feature>
<feature type="domain" description="Acyl-CoA thioesterase-like N-terminal HotDog" evidence="11">
    <location>
        <begin position="34"/>
        <end position="109"/>
    </location>
</feature>
<keyword evidence="4" id="KW-0443">Lipid metabolism</keyword>
<proteinExistence type="inferred from homology"/>
<evidence type="ECO:0000259" key="10">
    <source>
        <dbReference type="Pfam" id="PF02551"/>
    </source>
</evidence>
<evidence type="ECO:0000256" key="6">
    <source>
        <dbReference type="ARBA" id="ARBA00050943"/>
    </source>
</evidence>
<comment type="catalytic activity">
    <reaction evidence="6">
        <text>a fatty acyl-CoA + H2O = a fatty acid + CoA + H(+)</text>
        <dbReference type="Rhea" id="RHEA:16781"/>
        <dbReference type="ChEBI" id="CHEBI:15377"/>
        <dbReference type="ChEBI" id="CHEBI:15378"/>
        <dbReference type="ChEBI" id="CHEBI:28868"/>
        <dbReference type="ChEBI" id="CHEBI:57287"/>
        <dbReference type="ChEBI" id="CHEBI:77636"/>
        <dbReference type="EC" id="3.1.2.20"/>
    </reaction>
    <physiologicalReaction direction="left-to-right" evidence="6">
        <dbReference type="Rhea" id="RHEA:16782"/>
    </physiologicalReaction>
</comment>
<evidence type="ECO:0000256" key="7">
    <source>
        <dbReference type="ARBA" id="ARBA00071120"/>
    </source>
</evidence>
<dbReference type="CDD" id="cd03445">
    <property type="entry name" value="Thioesterase_II_repeat2"/>
    <property type="match status" value="1"/>
</dbReference>
<feature type="region of interest" description="Disordered" evidence="9">
    <location>
        <begin position="135"/>
        <end position="171"/>
    </location>
</feature>
<dbReference type="InterPro" id="IPR042171">
    <property type="entry name" value="Acyl-CoA_hotdog"/>
</dbReference>